<dbReference type="Gene3D" id="1.10.357.10">
    <property type="entry name" value="Tetracycline Repressor, domain 2"/>
    <property type="match status" value="1"/>
</dbReference>
<name>A0ABS5AQH4_9PSEU</name>
<keyword evidence="1 2" id="KW-0238">DNA-binding</keyword>
<sequence>MARPSSRDRILDAYEELLLAQGPATATLDAVARVAEVSKGGLLYHFGSKEALRDGLLERLRRHNEAAIADARAARGERYGLSHFYLTWSLPVHPADAAQRNYMAAIRAATDDPVVRAALDEVGLAWRDAIEEETGDLFTAELVRTIGDGLYLQAAHGTASSELTERVEEVLRRLVGEDIR</sequence>
<proteinExistence type="predicted"/>
<dbReference type="Proteomes" id="UP001519363">
    <property type="component" value="Unassembled WGS sequence"/>
</dbReference>
<feature type="domain" description="HTH tetR-type" evidence="3">
    <location>
        <begin position="4"/>
        <end position="64"/>
    </location>
</feature>
<dbReference type="InterPro" id="IPR041479">
    <property type="entry name" value="TetR_CgmR_C"/>
</dbReference>
<evidence type="ECO:0000313" key="4">
    <source>
        <dbReference type="EMBL" id="MBP2478811.1"/>
    </source>
</evidence>
<keyword evidence="5" id="KW-1185">Reference proteome</keyword>
<evidence type="ECO:0000313" key="5">
    <source>
        <dbReference type="Proteomes" id="UP001519363"/>
    </source>
</evidence>
<evidence type="ECO:0000256" key="2">
    <source>
        <dbReference type="PROSITE-ProRule" id="PRU00335"/>
    </source>
</evidence>
<dbReference type="InterPro" id="IPR009057">
    <property type="entry name" value="Homeodomain-like_sf"/>
</dbReference>
<gene>
    <name evidence="4" type="ORF">JOF53_007683</name>
</gene>
<evidence type="ECO:0000256" key="1">
    <source>
        <dbReference type="ARBA" id="ARBA00023125"/>
    </source>
</evidence>
<dbReference type="InterPro" id="IPR050109">
    <property type="entry name" value="HTH-type_TetR-like_transc_reg"/>
</dbReference>
<accession>A0ABS5AQH4</accession>
<dbReference type="Pfam" id="PF00440">
    <property type="entry name" value="TetR_N"/>
    <property type="match status" value="1"/>
</dbReference>
<protein>
    <submittedName>
        <fullName evidence="4">AcrR family transcriptional regulator</fullName>
    </submittedName>
</protein>
<dbReference type="Pfam" id="PF17937">
    <property type="entry name" value="TetR_C_28"/>
    <property type="match status" value="1"/>
</dbReference>
<evidence type="ECO:0000259" key="3">
    <source>
        <dbReference type="PROSITE" id="PS50977"/>
    </source>
</evidence>
<dbReference type="RefSeq" id="WP_086783690.1">
    <property type="nucleotide sequence ID" value="NZ_JAGIOO010000001.1"/>
</dbReference>
<dbReference type="SUPFAM" id="SSF46689">
    <property type="entry name" value="Homeodomain-like"/>
    <property type="match status" value="1"/>
</dbReference>
<dbReference type="PROSITE" id="PS50977">
    <property type="entry name" value="HTH_TETR_2"/>
    <property type="match status" value="1"/>
</dbReference>
<dbReference type="PANTHER" id="PTHR30055">
    <property type="entry name" value="HTH-TYPE TRANSCRIPTIONAL REGULATOR RUTR"/>
    <property type="match status" value="1"/>
</dbReference>
<organism evidence="4 5">
    <name type="scientific">Crossiella equi</name>
    <dbReference type="NCBI Taxonomy" id="130796"/>
    <lineage>
        <taxon>Bacteria</taxon>
        <taxon>Bacillati</taxon>
        <taxon>Actinomycetota</taxon>
        <taxon>Actinomycetes</taxon>
        <taxon>Pseudonocardiales</taxon>
        <taxon>Pseudonocardiaceae</taxon>
        <taxon>Crossiella</taxon>
    </lineage>
</organism>
<comment type="caution">
    <text evidence="4">The sequence shown here is derived from an EMBL/GenBank/DDBJ whole genome shotgun (WGS) entry which is preliminary data.</text>
</comment>
<dbReference type="EMBL" id="JAGIOO010000001">
    <property type="protein sequence ID" value="MBP2478811.1"/>
    <property type="molecule type" value="Genomic_DNA"/>
</dbReference>
<dbReference type="PANTHER" id="PTHR30055:SF148">
    <property type="entry name" value="TETR-FAMILY TRANSCRIPTIONAL REGULATOR"/>
    <property type="match status" value="1"/>
</dbReference>
<dbReference type="InterPro" id="IPR001647">
    <property type="entry name" value="HTH_TetR"/>
</dbReference>
<feature type="DNA-binding region" description="H-T-H motif" evidence="2">
    <location>
        <begin position="27"/>
        <end position="46"/>
    </location>
</feature>
<reference evidence="4 5" key="1">
    <citation type="submission" date="2021-03" db="EMBL/GenBank/DDBJ databases">
        <title>Sequencing the genomes of 1000 actinobacteria strains.</title>
        <authorList>
            <person name="Klenk H.-P."/>
        </authorList>
    </citation>
    <scope>NUCLEOTIDE SEQUENCE [LARGE SCALE GENOMIC DNA]</scope>
    <source>
        <strain evidence="4 5">DSM 44580</strain>
    </source>
</reference>
<dbReference type="PRINTS" id="PR00455">
    <property type="entry name" value="HTHTETR"/>
</dbReference>